<dbReference type="RefSeq" id="WP_171920467.1">
    <property type="nucleotide sequence ID" value="NZ_CP102487.1"/>
</dbReference>
<proteinExistence type="predicted"/>
<evidence type="ECO:0000256" key="1">
    <source>
        <dbReference type="SAM" id="Phobius"/>
    </source>
</evidence>
<organism evidence="3 4">
    <name type="scientific">Glutamicibacter halophytocola</name>
    <dbReference type="NCBI Taxonomy" id="1933880"/>
    <lineage>
        <taxon>Bacteria</taxon>
        <taxon>Bacillati</taxon>
        <taxon>Actinomycetota</taxon>
        <taxon>Actinomycetes</taxon>
        <taxon>Micrococcales</taxon>
        <taxon>Micrococcaceae</taxon>
        <taxon>Glutamicibacter</taxon>
    </lineage>
</organism>
<feature type="signal peptide" evidence="2">
    <location>
        <begin position="1"/>
        <end position="25"/>
    </location>
</feature>
<dbReference type="EMBL" id="CP102487">
    <property type="protein sequence ID" value="UUX59365.1"/>
    <property type="molecule type" value="Genomic_DNA"/>
</dbReference>
<feature type="chain" id="PRO_5041723751" evidence="2">
    <location>
        <begin position="26"/>
        <end position="70"/>
    </location>
</feature>
<keyword evidence="1" id="KW-1133">Transmembrane helix</keyword>
<protein>
    <submittedName>
        <fullName evidence="3">Uncharacterized protein</fullName>
    </submittedName>
</protein>
<feature type="transmembrane region" description="Helical" evidence="1">
    <location>
        <begin position="35"/>
        <end position="61"/>
    </location>
</feature>
<dbReference type="Proteomes" id="UP001060018">
    <property type="component" value="Chromosome"/>
</dbReference>
<dbReference type="AlphaFoldDB" id="A0AA95BQL5"/>
<accession>A0AA95BQL5</accession>
<evidence type="ECO:0000256" key="2">
    <source>
        <dbReference type="SAM" id="SignalP"/>
    </source>
</evidence>
<keyword evidence="1" id="KW-0472">Membrane</keyword>
<reference evidence="3" key="1">
    <citation type="journal article" date="2022" name="Pest Manag. Sci.">
        <title>Glutamicibacter halophytocola-mediated host fitness of potato tuber moth on Solanaceae crops.</title>
        <authorList>
            <person name="Wang W."/>
            <person name="Xiao G."/>
            <person name="Du G."/>
            <person name="Chang L."/>
            <person name="Yang Y."/>
            <person name="Ye J."/>
            <person name="Chen B."/>
        </authorList>
    </citation>
    <scope>NUCLEOTIDE SEQUENCE</scope>
    <source>
        <strain evidence="3">S2</strain>
    </source>
</reference>
<keyword evidence="1" id="KW-0812">Transmembrane</keyword>
<gene>
    <name evidence="3" type="ORF">NUH22_01610</name>
</gene>
<sequence length="70" mass="7487">MMKTRLSGALLLLASVCLFGFALNAAHRDTAMACWILSTVFFIAAAMLMLGSIVGASSVTATKSRHNRRL</sequence>
<name>A0AA95BQL5_9MICC</name>
<keyword evidence="2" id="KW-0732">Signal</keyword>
<evidence type="ECO:0000313" key="3">
    <source>
        <dbReference type="EMBL" id="UUX59365.1"/>
    </source>
</evidence>
<evidence type="ECO:0000313" key="4">
    <source>
        <dbReference type="Proteomes" id="UP001060018"/>
    </source>
</evidence>